<proteinExistence type="predicted"/>
<reference evidence="2" key="1">
    <citation type="journal article" date="2019" name="Int. J. Syst. Evol. Microbiol.">
        <title>The Global Catalogue of Microorganisms (GCM) 10K type strain sequencing project: providing services to taxonomists for standard genome sequencing and annotation.</title>
        <authorList>
            <consortium name="The Broad Institute Genomics Platform"/>
            <consortium name="The Broad Institute Genome Sequencing Center for Infectious Disease"/>
            <person name="Wu L."/>
            <person name="Ma J."/>
        </authorList>
    </citation>
    <scope>NUCLEOTIDE SEQUENCE [LARGE SCALE GENOMIC DNA]</scope>
    <source>
        <strain evidence="2">CCUG 42001</strain>
    </source>
</reference>
<accession>A0ABW1W8R9</accession>
<dbReference type="RefSeq" id="WP_253053935.1">
    <property type="nucleotide sequence ID" value="NZ_JAMXWN010000005.1"/>
</dbReference>
<name>A0ABW1W8R9_9BACL</name>
<keyword evidence="2" id="KW-1185">Reference proteome</keyword>
<dbReference type="EMBL" id="JBHSTQ010000001">
    <property type="protein sequence ID" value="MFC6384983.1"/>
    <property type="molecule type" value="Genomic_DNA"/>
</dbReference>
<sequence>MNPFIEQMVIQKMNQLTPDELLHYAVQYGIPITEEQASQVTKRIHNKQINPFKPEGQKQLRKILDEVIDPELAESLEKQFEQLAKRL</sequence>
<organism evidence="1 2">
    <name type="scientific">Sporolactobacillus kofuensis</name>
    <dbReference type="NCBI Taxonomy" id="269672"/>
    <lineage>
        <taxon>Bacteria</taxon>
        <taxon>Bacillati</taxon>
        <taxon>Bacillota</taxon>
        <taxon>Bacilli</taxon>
        <taxon>Bacillales</taxon>
        <taxon>Sporolactobacillaceae</taxon>
        <taxon>Sporolactobacillus</taxon>
    </lineage>
</organism>
<dbReference type="Proteomes" id="UP001596267">
    <property type="component" value="Unassembled WGS sequence"/>
</dbReference>
<dbReference type="InterPro" id="IPR020277">
    <property type="entry name" value="DUF2624"/>
</dbReference>
<evidence type="ECO:0000313" key="2">
    <source>
        <dbReference type="Proteomes" id="UP001596267"/>
    </source>
</evidence>
<protein>
    <submittedName>
        <fullName evidence="1">DUF2624 domain-containing protein</fullName>
    </submittedName>
</protein>
<comment type="caution">
    <text evidence="1">The sequence shown here is derived from an EMBL/GenBank/DDBJ whole genome shotgun (WGS) entry which is preliminary data.</text>
</comment>
<gene>
    <name evidence="1" type="ORF">ACFP7A_00075</name>
</gene>
<dbReference type="Pfam" id="PF11116">
    <property type="entry name" value="DUF2624"/>
    <property type="match status" value="1"/>
</dbReference>
<evidence type="ECO:0000313" key="1">
    <source>
        <dbReference type="EMBL" id="MFC6384983.1"/>
    </source>
</evidence>